<dbReference type="InterPro" id="IPR036237">
    <property type="entry name" value="Xyl_isomerase-like_sf"/>
</dbReference>
<dbReference type="Pfam" id="PF03851">
    <property type="entry name" value="UvdE"/>
    <property type="match status" value="1"/>
</dbReference>
<keyword evidence="4" id="KW-0228">DNA excision</keyword>
<proteinExistence type="predicted"/>
<dbReference type="GO" id="GO:0004519">
    <property type="term" value="F:endonuclease activity"/>
    <property type="evidence" value="ECO:0007669"/>
    <property type="project" value="UniProtKB-KW"/>
</dbReference>
<comment type="caution">
    <text evidence="7">The sequence shown here is derived from an EMBL/GenBank/DDBJ whole genome shotgun (WGS) entry which is preliminary data.</text>
</comment>
<organism evidence="7 8">
    <name type="scientific">Paenibacillus harenae</name>
    <dbReference type="NCBI Taxonomy" id="306543"/>
    <lineage>
        <taxon>Bacteria</taxon>
        <taxon>Bacillati</taxon>
        <taxon>Bacillota</taxon>
        <taxon>Bacilli</taxon>
        <taxon>Bacillales</taxon>
        <taxon>Paenibacillaceae</taxon>
        <taxon>Paenibacillus</taxon>
    </lineage>
</organism>
<dbReference type="GO" id="GO:0016787">
    <property type="term" value="F:hydrolase activity"/>
    <property type="evidence" value="ECO:0007669"/>
    <property type="project" value="UniProtKB-KW"/>
</dbReference>
<dbReference type="PANTHER" id="PTHR31290">
    <property type="entry name" value="UV-DAMAGE ENDONUCLEASE"/>
    <property type="match status" value="1"/>
</dbReference>
<keyword evidence="8" id="KW-1185">Reference proteome</keyword>
<dbReference type="RefSeq" id="WP_307206416.1">
    <property type="nucleotide sequence ID" value="NZ_JAUSSU010000009.1"/>
</dbReference>
<dbReference type="Proteomes" id="UP001229346">
    <property type="component" value="Unassembled WGS sequence"/>
</dbReference>
<gene>
    <name evidence="7" type="ORF">J2T15_004500</name>
</gene>
<name>A0ABT9U7R0_PAEHA</name>
<protein>
    <submittedName>
        <fullName evidence="7">UV DNA damage endonuclease</fullName>
        <ecNumber evidence="7">3.-.-.-</ecNumber>
    </submittedName>
</protein>
<keyword evidence="1" id="KW-0540">Nuclease</keyword>
<evidence type="ECO:0000256" key="2">
    <source>
        <dbReference type="ARBA" id="ARBA00022759"/>
    </source>
</evidence>
<keyword evidence="2 7" id="KW-0255">Endonuclease</keyword>
<dbReference type="EMBL" id="JAUSSU010000009">
    <property type="protein sequence ID" value="MDQ0115043.1"/>
    <property type="molecule type" value="Genomic_DNA"/>
</dbReference>
<dbReference type="EC" id="3.-.-.-" evidence="7"/>
<keyword evidence="5 7" id="KW-0378">Hydrolase</keyword>
<dbReference type="PANTHER" id="PTHR31290:SF5">
    <property type="entry name" value="UV-DAMAGE ENDONUCLEASE"/>
    <property type="match status" value="1"/>
</dbReference>
<accession>A0ABT9U7R0</accession>
<dbReference type="InterPro" id="IPR004601">
    <property type="entry name" value="UvdE"/>
</dbReference>
<evidence type="ECO:0000313" key="7">
    <source>
        <dbReference type="EMBL" id="MDQ0115043.1"/>
    </source>
</evidence>
<evidence type="ECO:0000256" key="4">
    <source>
        <dbReference type="ARBA" id="ARBA00022769"/>
    </source>
</evidence>
<reference evidence="7 8" key="1">
    <citation type="submission" date="2023-07" db="EMBL/GenBank/DDBJ databases">
        <title>Sorghum-associated microbial communities from plants grown in Nebraska, USA.</title>
        <authorList>
            <person name="Schachtman D."/>
        </authorList>
    </citation>
    <scope>NUCLEOTIDE SEQUENCE [LARGE SCALE GENOMIC DNA]</scope>
    <source>
        <strain evidence="7 8">CC482</strain>
    </source>
</reference>
<dbReference type="SUPFAM" id="SSF51658">
    <property type="entry name" value="Xylose isomerase-like"/>
    <property type="match status" value="1"/>
</dbReference>
<dbReference type="NCBIfam" id="TIGR00629">
    <property type="entry name" value="uvde"/>
    <property type="match status" value="1"/>
</dbReference>
<keyword evidence="6" id="KW-0234">DNA repair</keyword>
<keyword evidence="3" id="KW-0227">DNA damage</keyword>
<evidence type="ECO:0000256" key="3">
    <source>
        <dbReference type="ARBA" id="ARBA00022763"/>
    </source>
</evidence>
<sequence>MIVRFGFVAMSLTLENASPSRTMTYKSFAKLNDREAGIRKLERLAEENLANTLRILRHCRASDVQMYRFSSKLIPLATHGALADWNPFEALTPSFRELGDFVKRNRMRVSFHPDHFCVFSTPREEVLAGSIIDLDSHVRMLEAMELDEATKCNIHMGGAYGDKETSRERFVRQFGALEPRCLHRVTLENDDKTFNVAETLAAAEQVGVPMVLDIHHHVVNPGGISEDELCGEQWPRIVQTWQRERERLGMSSVQELPPKIHASSPKSVTDPRGHADFVEPLPLLRFLRQAAPATEYLDCMLEAKSKDEALFKLMDELGKLEKQGEGVRVIDGASIEIVI</sequence>
<dbReference type="Gene3D" id="3.20.20.150">
    <property type="entry name" value="Divalent-metal-dependent TIM barrel enzymes"/>
    <property type="match status" value="1"/>
</dbReference>
<evidence type="ECO:0000256" key="6">
    <source>
        <dbReference type="ARBA" id="ARBA00023204"/>
    </source>
</evidence>
<evidence type="ECO:0000313" key="8">
    <source>
        <dbReference type="Proteomes" id="UP001229346"/>
    </source>
</evidence>
<evidence type="ECO:0000256" key="1">
    <source>
        <dbReference type="ARBA" id="ARBA00022722"/>
    </source>
</evidence>
<evidence type="ECO:0000256" key="5">
    <source>
        <dbReference type="ARBA" id="ARBA00022801"/>
    </source>
</evidence>